<evidence type="ECO:0000256" key="3">
    <source>
        <dbReference type="ARBA" id="ARBA00022729"/>
    </source>
</evidence>
<dbReference type="Proteomes" id="UP000287502">
    <property type="component" value="Chromosome"/>
</dbReference>
<evidence type="ECO:0000256" key="4">
    <source>
        <dbReference type="SAM" id="SignalP"/>
    </source>
</evidence>
<protein>
    <submittedName>
        <fullName evidence="5">Outer membrane porin, OprD family</fullName>
    </submittedName>
</protein>
<keyword evidence="6" id="KW-1185">Reference proteome</keyword>
<comment type="similarity">
    <text evidence="1">Belongs to the outer membrane porin (Opr) (TC 1.B.25) family.</text>
</comment>
<evidence type="ECO:0000313" key="5">
    <source>
        <dbReference type="EMBL" id="QAR33465.1"/>
    </source>
</evidence>
<dbReference type="GO" id="GO:0016020">
    <property type="term" value="C:membrane"/>
    <property type="evidence" value="ECO:0007669"/>
    <property type="project" value="InterPro"/>
</dbReference>
<evidence type="ECO:0000256" key="2">
    <source>
        <dbReference type="ARBA" id="ARBA00022448"/>
    </source>
</evidence>
<sequence length="409" mass="45228">MRLSVLFTALAIFLISASAFAADTLKDAFGNGTLKGEIRNFYFARDFDENTPDRADMAVGTLFYYKTAPLYGISAGFAFASSSDIYSDDDKAVYGLLQRDSDGKHESYTRLQEYYIQGEWFNTRVKYGAQEINTPFMNTHDIRMMPKSYEGLSIVNSSIKNLELSAYYITGYMGWTDDEAMDIVKSVNVGADDDKALIVGGAKYTLPVEAAKITVQGWHYDMEDVFGSNYVQLSASKKLGDYNLYFNPSALFQKSKGDDLGGEFDTDQFGFNTGFAAYGFDVTGFYAKTGDDDLFVPWGDGKVIIQQVLAAGRAEEDAYALKVGYDFSKIGVKGLSAYAFHTVYDTPESGSGASADMSETDLSAQYNFGGAFDGLSLRLRYAMIDVDGGEDYNDFRVYLRYNFALGGKK</sequence>
<organism evidence="5 6">
    <name type="scientific">Geovibrio thiophilus</name>
    <dbReference type="NCBI Taxonomy" id="139438"/>
    <lineage>
        <taxon>Bacteria</taxon>
        <taxon>Pseudomonadati</taxon>
        <taxon>Deferribacterota</taxon>
        <taxon>Deferribacteres</taxon>
        <taxon>Deferribacterales</taxon>
        <taxon>Geovibrionaceae</taxon>
        <taxon>Geovibrio</taxon>
    </lineage>
</organism>
<dbReference type="KEGG" id="gtl:EP073_08640"/>
<reference evidence="5 6" key="1">
    <citation type="submission" date="2019-01" db="EMBL/GenBank/DDBJ databases">
        <title>Geovibrio thiophilus DSM 11263, complete genome.</title>
        <authorList>
            <person name="Spring S."/>
            <person name="Bunk B."/>
            <person name="Sproer C."/>
        </authorList>
    </citation>
    <scope>NUCLEOTIDE SEQUENCE [LARGE SCALE GENOMIC DNA]</scope>
    <source>
        <strain evidence="5 6">DSM 11263</strain>
    </source>
</reference>
<dbReference type="EMBL" id="CP035108">
    <property type="protein sequence ID" value="QAR33465.1"/>
    <property type="molecule type" value="Genomic_DNA"/>
</dbReference>
<dbReference type="RefSeq" id="WP_128466751.1">
    <property type="nucleotide sequence ID" value="NZ_CP035108.1"/>
</dbReference>
<keyword evidence="2" id="KW-0813">Transport</keyword>
<feature type="signal peptide" evidence="4">
    <location>
        <begin position="1"/>
        <end position="21"/>
    </location>
</feature>
<dbReference type="GO" id="GO:0015288">
    <property type="term" value="F:porin activity"/>
    <property type="evidence" value="ECO:0007669"/>
    <property type="project" value="TreeGrafter"/>
</dbReference>
<keyword evidence="3 4" id="KW-0732">Signal</keyword>
<dbReference type="OrthoDB" id="9125at2"/>
<name>A0A3R5XX86_9BACT</name>
<proteinExistence type="inferred from homology"/>
<dbReference type="PANTHER" id="PTHR34596">
    <property type="entry name" value="CHITOPORIN"/>
    <property type="match status" value="1"/>
</dbReference>
<evidence type="ECO:0000313" key="6">
    <source>
        <dbReference type="Proteomes" id="UP000287502"/>
    </source>
</evidence>
<feature type="chain" id="PRO_5018585523" evidence="4">
    <location>
        <begin position="22"/>
        <end position="409"/>
    </location>
</feature>
<gene>
    <name evidence="5" type="ORF">EP073_08640</name>
</gene>
<dbReference type="InterPro" id="IPR023614">
    <property type="entry name" value="Porin_dom_sf"/>
</dbReference>
<dbReference type="AlphaFoldDB" id="A0A3R5XX86"/>
<dbReference type="InterPro" id="IPR005318">
    <property type="entry name" value="OM_porin_bac"/>
</dbReference>
<accession>A0A3R5XX86</accession>
<dbReference type="Gene3D" id="2.40.160.10">
    <property type="entry name" value="Porin"/>
    <property type="match status" value="1"/>
</dbReference>
<evidence type="ECO:0000256" key="1">
    <source>
        <dbReference type="ARBA" id="ARBA00009075"/>
    </source>
</evidence>
<dbReference type="PANTHER" id="PTHR34596:SF2">
    <property type="entry name" value="CHITOPORIN"/>
    <property type="match status" value="1"/>
</dbReference>
<dbReference type="Pfam" id="PF03573">
    <property type="entry name" value="OprD"/>
    <property type="match status" value="1"/>
</dbReference>